<feature type="compositionally biased region" description="Basic residues" evidence="2">
    <location>
        <begin position="608"/>
        <end position="618"/>
    </location>
</feature>
<protein>
    <submittedName>
        <fullName evidence="3">Uncharacterized protein</fullName>
    </submittedName>
</protein>
<dbReference type="Gene3D" id="1.10.287.1490">
    <property type="match status" value="1"/>
</dbReference>
<dbReference type="EMBL" id="RWGY01000011">
    <property type="protein sequence ID" value="TVU30965.1"/>
    <property type="molecule type" value="Genomic_DNA"/>
</dbReference>
<name>A0A5J9V4X2_9POAL</name>
<gene>
    <name evidence="3" type="ORF">EJB05_22624</name>
</gene>
<proteinExistence type="predicted"/>
<accession>A0A5J9V4X2</accession>
<evidence type="ECO:0000256" key="2">
    <source>
        <dbReference type="SAM" id="MobiDB-lite"/>
    </source>
</evidence>
<comment type="caution">
    <text evidence="3">The sequence shown here is derived from an EMBL/GenBank/DDBJ whole genome shotgun (WGS) entry which is preliminary data.</text>
</comment>
<evidence type="ECO:0000313" key="3">
    <source>
        <dbReference type="EMBL" id="TVU30965.1"/>
    </source>
</evidence>
<feature type="region of interest" description="Disordered" evidence="2">
    <location>
        <begin position="530"/>
        <end position="551"/>
    </location>
</feature>
<feature type="non-terminal residue" evidence="3">
    <location>
        <position position="1"/>
    </location>
</feature>
<evidence type="ECO:0000256" key="1">
    <source>
        <dbReference type="SAM" id="Coils"/>
    </source>
</evidence>
<evidence type="ECO:0000313" key="4">
    <source>
        <dbReference type="Proteomes" id="UP000324897"/>
    </source>
</evidence>
<sequence>LACKNGPVVPCCSDGEKTNLLAADEILARVATVNSRRAAQRRGSWVQRRGARKKAKVTKSSSRDGSGKVANAANPQTSDVAVILAPPPKLSSAQTTSVKPPISIKAPAMYSLMDMITNPKGGGQVSSTAKVSKASKDAPSKSSAGSVKNIPLLPQPMLANLAKIQDKNLAIAALCLMPLNRRLRSRTRPKIRVSKPLSRPRPRFRTRMWAKLLRQLPYEPQVQPRNILSPSAGGELFLHSIFETMQEEFLPFDVTFDSVEVAKGSSLACDESLAITHASLRQYRELSWVKADRDTLRKDLSVLETKVKEKEEALALSEKRLADLSSEKETLSKSAEDFKTKVASLDKQVEELDASLVKVREVNEDLRGKVDAADQELAALAKTERLRLSGACGRVRDALIYVGTIEHCQTWLTTNIPYVVKACRTFSNNIVHLAVRDLLYSLEAGGSDALAKAVCDSFSFISTNTTPPSLIEALVKFADHIDDSFWSRVLAIGRQPQSEDSSDFFLSEFATPKASSDVLQSKFATPESSSDVSLSEFATPEPSSDRLARREPPIEIFSSSSEIHLSSDSDPLSPVEGCVDSFTFPPDSLVAIGRVYNSGSDASEGRRGRGRRGSRGRPSRSGPSSSRGSARKKRGGQGRHSLPVDSEGPSSSFDAVSQVERMVSFGGVDPVFQRPYLPSSGYDF</sequence>
<organism evidence="3 4">
    <name type="scientific">Eragrostis curvula</name>
    <name type="common">weeping love grass</name>
    <dbReference type="NCBI Taxonomy" id="38414"/>
    <lineage>
        <taxon>Eukaryota</taxon>
        <taxon>Viridiplantae</taxon>
        <taxon>Streptophyta</taxon>
        <taxon>Embryophyta</taxon>
        <taxon>Tracheophyta</taxon>
        <taxon>Spermatophyta</taxon>
        <taxon>Magnoliopsida</taxon>
        <taxon>Liliopsida</taxon>
        <taxon>Poales</taxon>
        <taxon>Poaceae</taxon>
        <taxon>PACMAD clade</taxon>
        <taxon>Chloridoideae</taxon>
        <taxon>Eragrostideae</taxon>
        <taxon>Eragrostidinae</taxon>
        <taxon>Eragrostis</taxon>
    </lineage>
</organism>
<feature type="region of interest" description="Disordered" evidence="2">
    <location>
        <begin position="121"/>
        <end position="147"/>
    </location>
</feature>
<feature type="region of interest" description="Disordered" evidence="2">
    <location>
        <begin position="40"/>
        <end position="73"/>
    </location>
</feature>
<dbReference type="Proteomes" id="UP000324897">
    <property type="component" value="Chromosome 1"/>
</dbReference>
<keyword evidence="4" id="KW-1185">Reference proteome</keyword>
<reference evidence="3 4" key="1">
    <citation type="journal article" date="2019" name="Sci. Rep.">
        <title>A high-quality genome of Eragrostis curvula grass provides insights into Poaceae evolution and supports new strategies to enhance forage quality.</title>
        <authorList>
            <person name="Carballo J."/>
            <person name="Santos B.A.C.M."/>
            <person name="Zappacosta D."/>
            <person name="Garbus I."/>
            <person name="Selva J.P."/>
            <person name="Gallo C.A."/>
            <person name="Diaz A."/>
            <person name="Albertini E."/>
            <person name="Caccamo M."/>
            <person name="Echenique V."/>
        </authorList>
    </citation>
    <scope>NUCLEOTIDE SEQUENCE [LARGE SCALE GENOMIC DNA]</scope>
    <source>
        <strain evidence="4">cv. Victoria</strain>
        <tissue evidence="3">Leaf</tissue>
    </source>
</reference>
<keyword evidence="1" id="KW-0175">Coiled coil</keyword>
<feature type="compositionally biased region" description="Low complexity" evidence="2">
    <location>
        <begin position="619"/>
        <end position="628"/>
    </location>
</feature>
<feature type="region of interest" description="Disordered" evidence="2">
    <location>
        <begin position="598"/>
        <end position="655"/>
    </location>
</feature>
<dbReference type="Gramene" id="TVU30965">
    <property type="protein sequence ID" value="TVU30965"/>
    <property type="gene ID" value="EJB05_22624"/>
</dbReference>
<feature type="coiled-coil region" evidence="1">
    <location>
        <begin position="293"/>
        <end position="383"/>
    </location>
</feature>
<dbReference type="AlphaFoldDB" id="A0A5J9V4X2"/>